<dbReference type="Gene3D" id="3.30.530.20">
    <property type="match status" value="1"/>
</dbReference>
<dbReference type="AlphaFoldDB" id="A0A6G4W689"/>
<feature type="region of interest" description="Disordered" evidence="2">
    <location>
        <begin position="155"/>
        <end position="183"/>
    </location>
</feature>
<evidence type="ECO:0000256" key="1">
    <source>
        <dbReference type="ARBA" id="ARBA00006817"/>
    </source>
</evidence>
<dbReference type="EMBL" id="JAAKZF010000002">
    <property type="protein sequence ID" value="NGO50265.1"/>
    <property type="molecule type" value="Genomic_DNA"/>
</dbReference>
<accession>A0A6G4W689</accession>
<feature type="compositionally biased region" description="Basic and acidic residues" evidence="2">
    <location>
        <begin position="161"/>
        <end position="173"/>
    </location>
</feature>
<proteinExistence type="inferred from homology"/>
<gene>
    <name evidence="4" type="ORF">G6N73_03580</name>
</gene>
<organism evidence="4 5">
    <name type="scientific">Allomesorhizobium camelthorni</name>
    <dbReference type="NCBI Taxonomy" id="475069"/>
    <lineage>
        <taxon>Bacteria</taxon>
        <taxon>Pseudomonadati</taxon>
        <taxon>Pseudomonadota</taxon>
        <taxon>Alphaproteobacteria</taxon>
        <taxon>Hyphomicrobiales</taxon>
        <taxon>Phyllobacteriaceae</taxon>
        <taxon>Allomesorhizobium</taxon>
    </lineage>
</organism>
<dbReference type="InterPro" id="IPR023393">
    <property type="entry name" value="START-like_dom_sf"/>
</dbReference>
<comment type="caution">
    <text evidence="4">The sequence shown here is derived from an EMBL/GenBank/DDBJ whole genome shotgun (WGS) entry which is preliminary data.</text>
</comment>
<dbReference type="RefSeq" id="WP_165023451.1">
    <property type="nucleotide sequence ID" value="NZ_JAAKZF010000002.1"/>
</dbReference>
<dbReference type="CDD" id="cd08896">
    <property type="entry name" value="SRPBCC_CalC_Aha1-like_3"/>
    <property type="match status" value="1"/>
</dbReference>
<dbReference type="InterPro" id="IPR013538">
    <property type="entry name" value="ASHA1/2-like_C"/>
</dbReference>
<dbReference type="SUPFAM" id="SSF55961">
    <property type="entry name" value="Bet v1-like"/>
    <property type="match status" value="1"/>
</dbReference>
<dbReference type="Proteomes" id="UP001642900">
    <property type="component" value="Unassembled WGS sequence"/>
</dbReference>
<dbReference type="Pfam" id="PF08327">
    <property type="entry name" value="AHSA1"/>
    <property type="match status" value="1"/>
</dbReference>
<comment type="similarity">
    <text evidence="1">Belongs to the AHA1 family.</text>
</comment>
<evidence type="ECO:0000256" key="2">
    <source>
        <dbReference type="SAM" id="MobiDB-lite"/>
    </source>
</evidence>
<sequence>MTVENTELAISRFINALPTTVWKAWSKAEHLAKWWIPDPIECKVVKLDLRPGGDFETRMREGGGEFQPHVEGCFLDIVPEKRLVFTTALAEGWQPTEPWLALTAIITFEAEGQGTRYSARVLHRNAADSRKHEEMGFQEGWGTALDQLAALCRAPGMNGNREPRVQRTAEGPRRGGLRTFPKS</sequence>
<evidence type="ECO:0000259" key="3">
    <source>
        <dbReference type="Pfam" id="PF08327"/>
    </source>
</evidence>
<name>A0A6G4W689_9HYPH</name>
<reference evidence="4 5" key="1">
    <citation type="submission" date="2020-02" db="EMBL/GenBank/DDBJ databases">
        <title>Genome sequence of strain CCNWXJ40-4.</title>
        <authorList>
            <person name="Gao J."/>
            <person name="Sun J."/>
        </authorList>
    </citation>
    <scope>NUCLEOTIDE SEQUENCE [LARGE SCALE GENOMIC DNA]</scope>
    <source>
        <strain evidence="4 5">CCNWXJ 40-4</strain>
    </source>
</reference>
<keyword evidence="5" id="KW-1185">Reference proteome</keyword>
<protein>
    <submittedName>
        <fullName evidence="4">SRPBCC family protein</fullName>
    </submittedName>
</protein>
<feature type="domain" description="Activator of Hsp90 ATPase homologue 1/2-like C-terminal" evidence="3">
    <location>
        <begin position="16"/>
        <end position="151"/>
    </location>
</feature>
<evidence type="ECO:0000313" key="5">
    <source>
        <dbReference type="Proteomes" id="UP001642900"/>
    </source>
</evidence>
<evidence type="ECO:0000313" key="4">
    <source>
        <dbReference type="EMBL" id="NGO50265.1"/>
    </source>
</evidence>